<evidence type="ECO:0000313" key="1">
    <source>
        <dbReference type="EMBL" id="EEG71963.1"/>
    </source>
</evidence>
<name>C0BR50_BIFPS</name>
<dbReference type="Proteomes" id="UP000003875">
    <property type="component" value="Unassembled WGS sequence"/>
</dbReference>
<protein>
    <submittedName>
        <fullName evidence="1">Uncharacterized protein</fullName>
    </submittedName>
</protein>
<dbReference type="EMBL" id="ABXX02000001">
    <property type="protein sequence ID" value="EEG71963.1"/>
    <property type="molecule type" value="Genomic_DNA"/>
</dbReference>
<accession>C0BR50</accession>
<proteinExistence type="predicted"/>
<sequence>MESTHFFGVRSVKSSADRPYDACAIQYMPAQASISNAQAM</sequence>
<gene>
    <name evidence="1" type="ORF">BIFPSEUDO_02857</name>
</gene>
<organism evidence="1 2">
    <name type="scientific">Bifidobacterium pseudocatenulatum DSM 20438 = JCM 1200 = LMG 10505</name>
    <dbReference type="NCBI Taxonomy" id="547043"/>
    <lineage>
        <taxon>Bacteria</taxon>
        <taxon>Bacillati</taxon>
        <taxon>Actinomycetota</taxon>
        <taxon>Actinomycetes</taxon>
        <taxon>Bifidobacteriales</taxon>
        <taxon>Bifidobacteriaceae</taxon>
        <taxon>Bifidobacterium</taxon>
    </lineage>
</organism>
<evidence type="ECO:0000313" key="2">
    <source>
        <dbReference type="Proteomes" id="UP000003875"/>
    </source>
</evidence>
<reference evidence="1 2" key="2">
    <citation type="submission" date="2009-02" db="EMBL/GenBank/DDBJ databases">
        <authorList>
            <person name="Fulton L."/>
            <person name="Clifton S."/>
            <person name="Fulton B."/>
            <person name="Xu J."/>
            <person name="Minx P."/>
            <person name="Pepin K.H."/>
            <person name="Johnson M."/>
            <person name="Bhonagiri V."/>
            <person name="Nash W.E."/>
            <person name="Mardis E.R."/>
            <person name="Wilson R.K."/>
        </authorList>
    </citation>
    <scope>NUCLEOTIDE SEQUENCE [LARGE SCALE GENOMIC DNA]</scope>
    <source>
        <strain evidence="1 2">DSM 20438</strain>
    </source>
</reference>
<reference evidence="1 2" key="1">
    <citation type="submission" date="2009-02" db="EMBL/GenBank/DDBJ databases">
        <title>Draft genome sequence of Bifidobacterium pseudocatenulatum (DSM 20438).</title>
        <authorList>
            <person name="Sudarsanam P."/>
            <person name="Ley R."/>
            <person name="Guruge J."/>
            <person name="Turnbaugh P.J."/>
            <person name="Mahowald M."/>
            <person name="Liep D."/>
            <person name="Gordon J."/>
        </authorList>
    </citation>
    <scope>NUCLEOTIDE SEQUENCE [LARGE SCALE GENOMIC DNA]</scope>
    <source>
        <strain evidence="1 2">DSM 20438</strain>
    </source>
</reference>
<comment type="caution">
    <text evidence="1">The sequence shown here is derived from an EMBL/GenBank/DDBJ whole genome shotgun (WGS) entry which is preliminary data.</text>
</comment>
<dbReference type="AlphaFoldDB" id="C0BR50"/>